<dbReference type="PROSITE" id="PS00688">
    <property type="entry name" value="SIGMA54_INTERACT_3"/>
    <property type="match status" value="1"/>
</dbReference>
<dbReference type="EMBL" id="CP068053">
    <property type="protein sequence ID" value="QQT01873.1"/>
    <property type="molecule type" value="Genomic_DNA"/>
</dbReference>
<dbReference type="InterPro" id="IPR002078">
    <property type="entry name" value="Sigma_54_int"/>
</dbReference>
<keyword evidence="3" id="KW-0805">Transcription regulation</keyword>
<dbReference type="SMART" id="SM00382">
    <property type="entry name" value="AAA"/>
    <property type="match status" value="1"/>
</dbReference>
<dbReference type="Pfam" id="PF13426">
    <property type="entry name" value="PAS_9"/>
    <property type="match status" value="1"/>
</dbReference>
<keyword evidence="2" id="KW-0067">ATP-binding</keyword>
<evidence type="ECO:0000256" key="2">
    <source>
        <dbReference type="ARBA" id="ARBA00022840"/>
    </source>
</evidence>
<dbReference type="FunFam" id="3.40.50.300:FF:000006">
    <property type="entry name" value="DNA-binding transcriptional regulator NtrC"/>
    <property type="match status" value="1"/>
</dbReference>
<dbReference type="InterPro" id="IPR035965">
    <property type="entry name" value="PAS-like_dom_sf"/>
</dbReference>
<organism evidence="8 9">
    <name type="scientific">Peribacillus psychrosaccharolyticus</name>
    <name type="common">Bacillus psychrosaccharolyticus</name>
    <dbReference type="NCBI Taxonomy" id="1407"/>
    <lineage>
        <taxon>Bacteria</taxon>
        <taxon>Bacillati</taxon>
        <taxon>Bacillota</taxon>
        <taxon>Bacilli</taxon>
        <taxon>Bacillales</taxon>
        <taxon>Bacillaceae</taxon>
        <taxon>Peribacillus</taxon>
    </lineage>
</organism>
<evidence type="ECO:0000256" key="4">
    <source>
        <dbReference type="ARBA" id="ARBA00023125"/>
    </source>
</evidence>
<evidence type="ECO:0000259" key="6">
    <source>
        <dbReference type="PROSITE" id="PS50045"/>
    </source>
</evidence>
<feature type="domain" description="PAS" evidence="7">
    <location>
        <begin position="8"/>
        <end position="80"/>
    </location>
</feature>
<dbReference type="NCBIfam" id="TIGR00229">
    <property type="entry name" value="sensory_box"/>
    <property type="match status" value="1"/>
</dbReference>
<dbReference type="Gene3D" id="1.10.10.60">
    <property type="entry name" value="Homeodomain-like"/>
    <property type="match status" value="1"/>
</dbReference>
<dbReference type="SUPFAM" id="SSF46689">
    <property type="entry name" value="Homeodomain-like"/>
    <property type="match status" value="1"/>
</dbReference>
<dbReference type="InterPro" id="IPR025943">
    <property type="entry name" value="Sigma_54_int_dom_ATP-bd_2"/>
</dbReference>
<dbReference type="SUPFAM" id="SSF52540">
    <property type="entry name" value="P-loop containing nucleoside triphosphate hydrolases"/>
    <property type="match status" value="1"/>
</dbReference>
<protein>
    <submittedName>
        <fullName evidence="8">Sigma-54-dependent Fis family transcriptional regulator</fullName>
    </submittedName>
</protein>
<dbReference type="Pfam" id="PF25601">
    <property type="entry name" value="AAA_lid_14"/>
    <property type="match status" value="1"/>
</dbReference>
<dbReference type="PANTHER" id="PTHR32071">
    <property type="entry name" value="TRANSCRIPTIONAL REGULATORY PROTEIN"/>
    <property type="match status" value="1"/>
</dbReference>
<dbReference type="PROSITE" id="PS00676">
    <property type="entry name" value="SIGMA54_INTERACT_2"/>
    <property type="match status" value="1"/>
</dbReference>
<dbReference type="Gene3D" id="3.40.50.300">
    <property type="entry name" value="P-loop containing nucleotide triphosphate hydrolases"/>
    <property type="match status" value="1"/>
</dbReference>
<evidence type="ECO:0000256" key="1">
    <source>
        <dbReference type="ARBA" id="ARBA00022741"/>
    </source>
</evidence>
<evidence type="ECO:0000313" key="9">
    <source>
        <dbReference type="Proteomes" id="UP000595254"/>
    </source>
</evidence>
<feature type="domain" description="Sigma-54 factor interaction" evidence="6">
    <location>
        <begin position="144"/>
        <end position="372"/>
    </location>
</feature>
<keyword evidence="4" id="KW-0238">DNA-binding</keyword>
<dbReference type="PRINTS" id="PR01590">
    <property type="entry name" value="HTHFIS"/>
</dbReference>
<dbReference type="Proteomes" id="UP000595254">
    <property type="component" value="Chromosome"/>
</dbReference>
<dbReference type="Gene3D" id="3.30.450.20">
    <property type="entry name" value="PAS domain"/>
    <property type="match status" value="1"/>
</dbReference>
<dbReference type="InterPro" id="IPR002197">
    <property type="entry name" value="HTH_Fis"/>
</dbReference>
<dbReference type="InterPro" id="IPR025662">
    <property type="entry name" value="Sigma_54_int_dom_ATP-bd_1"/>
</dbReference>
<evidence type="ECO:0000256" key="3">
    <source>
        <dbReference type="ARBA" id="ARBA00023015"/>
    </source>
</evidence>
<keyword evidence="5" id="KW-0804">Transcription</keyword>
<dbReference type="GO" id="GO:0005524">
    <property type="term" value="F:ATP binding"/>
    <property type="evidence" value="ECO:0007669"/>
    <property type="project" value="UniProtKB-KW"/>
</dbReference>
<name>A0A974S1V2_PERPY</name>
<reference evidence="8 9" key="1">
    <citation type="submission" date="2021-01" db="EMBL/GenBank/DDBJ databases">
        <title>FDA dAtabase for Regulatory Grade micrObial Sequences (FDA-ARGOS): Supporting development and validation of Infectious Disease Dx tests.</title>
        <authorList>
            <person name="Nelson B."/>
            <person name="Plummer A."/>
            <person name="Tallon L."/>
            <person name="Sadzewicz L."/>
            <person name="Zhao X."/>
            <person name="Boylan J."/>
            <person name="Ott S."/>
            <person name="Bowen H."/>
            <person name="Vavikolanu K."/>
            <person name="Mehta A."/>
            <person name="Aluvathingal J."/>
            <person name="Nadendla S."/>
            <person name="Myers T."/>
            <person name="Yan Y."/>
            <person name="Sichtig H."/>
        </authorList>
    </citation>
    <scope>NUCLEOTIDE SEQUENCE [LARGE SCALE GENOMIC DNA]</scope>
    <source>
        <strain evidence="8 9">FDAARGOS_1161</strain>
    </source>
</reference>
<keyword evidence="9" id="KW-1185">Reference proteome</keyword>
<dbReference type="Pfam" id="PF02954">
    <property type="entry name" value="HTH_8"/>
    <property type="match status" value="1"/>
</dbReference>
<keyword evidence="1" id="KW-0547">Nucleotide-binding</keyword>
<dbReference type="CDD" id="cd00009">
    <property type="entry name" value="AAA"/>
    <property type="match status" value="1"/>
</dbReference>
<dbReference type="PROSITE" id="PS50045">
    <property type="entry name" value="SIGMA54_INTERACT_4"/>
    <property type="match status" value="1"/>
</dbReference>
<evidence type="ECO:0000259" key="7">
    <source>
        <dbReference type="PROSITE" id="PS50112"/>
    </source>
</evidence>
<dbReference type="InterPro" id="IPR025944">
    <property type="entry name" value="Sigma_54_int_dom_CS"/>
</dbReference>
<dbReference type="AlphaFoldDB" id="A0A974S1V2"/>
<dbReference type="PANTHER" id="PTHR32071:SF74">
    <property type="entry name" value="TRANSCRIPTIONAL ACTIVATOR ROCR"/>
    <property type="match status" value="1"/>
</dbReference>
<dbReference type="InterPro" id="IPR003593">
    <property type="entry name" value="AAA+_ATPase"/>
</dbReference>
<dbReference type="GO" id="GO:0043565">
    <property type="term" value="F:sequence-specific DNA binding"/>
    <property type="evidence" value="ECO:0007669"/>
    <property type="project" value="InterPro"/>
</dbReference>
<dbReference type="InterPro" id="IPR009057">
    <property type="entry name" value="Homeodomain-like_sf"/>
</dbReference>
<accession>A0A974S1V2</accession>
<dbReference type="CDD" id="cd00130">
    <property type="entry name" value="PAS"/>
    <property type="match status" value="1"/>
</dbReference>
<dbReference type="GO" id="GO:0006355">
    <property type="term" value="P:regulation of DNA-templated transcription"/>
    <property type="evidence" value="ECO:0007669"/>
    <property type="project" value="InterPro"/>
</dbReference>
<dbReference type="Gene3D" id="1.10.8.60">
    <property type="match status" value="1"/>
</dbReference>
<dbReference type="InterPro" id="IPR027417">
    <property type="entry name" value="P-loop_NTPase"/>
</dbReference>
<proteinExistence type="predicted"/>
<dbReference type="Pfam" id="PF00158">
    <property type="entry name" value="Sigma54_activat"/>
    <property type="match status" value="1"/>
</dbReference>
<evidence type="ECO:0000256" key="5">
    <source>
        <dbReference type="ARBA" id="ARBA00023163"/>
    </source>
</evidence>
<evidence type="ECO:0000313" key="8">
    <source>
        <dbReference type="EMBL" id="QQT01873.1"/>
    </source>
</evidence>
<dbReference type="KEGG" id="ppsr:I6J18_08525"/>
<dbReference type="InterPro" id="IPR000014">
    <property type="entry name" value="PAS"/>
</dbReference>
<dbReference type="InterPro" id="IPR058031">
    <property type="entry name" value="AAA_lid_NorR"/>
</dbReference>
<dbReference type="PROSITE" id="PS50112">
    <property type="entry name" value="PAS"/>
    <property type="match status" value="1"/>
</dbReference>
<dbReference type="PROSITE" id="PS00675">
    <property type="entry name" value="SIGMA54_INTERACT_1"/>
    <property type="match status" value="1"/>
</dbReference>
<gene>
    <name evidence="8" type="ORF">I6J18_08525</name>
</gene>
<dbReference type="SUPFAM" id="SSF55785">
    <property type="entry name" value="PYP-like sensor domain (PAS domain)"/>
    <property type="match status" value="1"/>
</dbReference>
<sequence>MFLDNEDFHSILYSLTDVIDIGIHIIDQNGLTIVYNKKMSEIEGMSAEDVLMKEIPEVFKFHEETESTLIRALHHGQETKNSKQTYFNNRGQEITTINNTIPIFNQSQKVIGAIEAAKDISSLERLIKDNILNKGETKYTFESIIGESENFLAVIEKSKRSTRTASSILIVGETGTGKELFAQSIHNGSNRSTMPFISQNCAALPDSLIEGILFGTKKGAFTGSIERPGLFEQAHGGTILLDEINSLNPQLQAKLLRTIQERTIRRVGDTKDIDIDVRIIATINEEPIDAIANGHLRKDLYYRLSVVTLFIPPLRERKQDIHLLAQSFIRKFNDLFELNIEDISEEAYSLFYDYEWPGNVRELEHIIEGAMNLLESTDKTIQTSHLPTFSKKKVPVKTNQHEEVSESLLSLEDYLSTTEKLYLENVLKRYQFNVSQAAKALQISRQSLQYRLRKYQIKSFTV</sequence>